<feature type="compositionally biased region" description="Gly residues" evidence="1">
    <location>
        <begin position="299"/>
        <end position="349"/>
    </location>
</feature>
<keyword evidence="2" id="KW-1133">Transmembrane helix</keyword>
<feature type="compositionally biased region" description="Pro residues" evidence="1">
    <location>
        <begin position="257"/>
        <end position="266"/>
    </location>
</feature>
<evidence type="ECO:0000313" key="6">
    <source>
        <dbReference type="Proteomes" id="UP000221015"/>
    </source>
</evidence>
<dbReference type="PANTHER" id="PTHR30373">
    <property type="entry name" value="UPF0603 PROTEIN YGCG"/>
    <property type="match status" value="1"/>
</dbReference>
<keyword evidence="2" id="KW-0472">Membrane</keyword>
<sequence>MKNFAKRVSALVLALVVGAAALCPAALAAASLPDLPKDECVVDDANILSDSTTQTIVDLNNQLQSSCNGARIGVLTVDYTGNYSTEDYATQAFNAWGIGSASENNGVLILLVMESPIYEDGDYYVTYGDGFRNTTLESQASALAQTMEGDFVNRDYSDAVITCANNVADTIASVYGVNLNNGSYDDGSYAQPDDGPTTFGDIVLGIVILFMSLMVMLIIVLFVFRVFVAPIGHAVGWNWGPFAWGYMAGSARRHYRPGPPPPPGPGFGPGYGPGYGPGPRNDRPRPPRNNNRRPPRPPMGGGFGGGSFGGSRGGGSFGGGSFGGGSFGGGSFGGMGGGGSHGGGGGRGR</sequence>
<comment type="caution">
    <text evidence="5">The sequence shown here is derived from an EMBL/GenBank/DDBJ whole genome shotgun (WGS) entry which is preliminary data.</text>
</comment>
<evidence type="ECO:0000313" key="5">
    <source>
        <dbReference type="EMBL" id="PLK28542.1"/>
    </source>
</evidence>
<evidence type="ECO:0000256" key="2">
    <source>
        <dbReference type="SAM" id="Phobius"/>
    </source>
</evidence>
<accession>A0A2J4JL09</accession>
<proteinExistence type="predicted"/>
<reference evidence="5 6" key="1">
    <citation type="journal article" date="2017" name="Front. Microbiol.">
        <title>New Insights into the Diversity of the Genus Faecalibacterium.</title>
        <authorList>
            <person name="Benevides L."/>
            <person name="Burman S."/>
            <person name="Martin R."/>
            <person name="Robert V."/>
            <person name="Thomas M."/>
            <person name="Miquel S."/>
            <person name="Chain F."/>
            <person name="Sokol H."/>
            <person name="Bermudez-Humaran L.G."/>
            <person name="Morrison M."/>
            <person name="Langella P."/>
            <person name="Azevedo V.A."/>
            <person name="Chatel J.M."/>
            <person name="Soares S."/>
        </authorList>
    </citation>
    <scope>NUCLEOTIDE SEQUENCE [LARGE SCALE GENOMIC DNA]</scope>
    <source>
        <strain evidence="5 6">CNCM I 4542</strain>
    </source>
</reference>
<dbReference type="EMBL" id="NMTS02000099">
    <property type="protein sequence ID" value="PLK28542.1"/>
    <property type="molecule type" value="Genomic_DNA"/>
</dbReference>
<name>A0A2J4JL09_9FIRM</name>
<keyword evidence="2" id="KW-0812">Transmembrane</keyword>
<organism evidence="5 6">
    <name type="scientific">Faecalibacterium prausnitzii</name>
    <dbReference type="NCBI Taxonomy" id="853"/>
    <lineage>
        <taxon>Bacteria</taxon>
        <taxon>Bacillati</taxon>
        <taxon>Bacillota</taxon>
        <taxon>Clostridia</taxon>
        <taxon>Eubacteriales</taxon>
        <taxon>Oscillospiraceae</taxon>
        <taxon>Faecalibacterium</taxon>
    </lineage>
</organism>
<feature type="domain" description="TPM" evidence="4">
    <location>
        <begin position="41"/>
        <end position="169"/>
    </location>
</feature>
<keyword evidence="3" id="KW-0732">Signal</keyword>
<feature type="transmembrane region" description="Helical" evidence="2">
    <location>
        <begin position="202"/>
        <end position="224"/>
    </location>
</feature>
<dbReference type="Proteomes" id="UP000221015">
    <property type="component" value="Unassembled WGS sequence"/>
</dbReference>
<gene>
    <name evidence="5" type="ORF">CGS50_012890</name>
</gene>
<dbReference type="AlphaFoldDB" id="A0A2J4JL09"/>
<evidence type="ECO:0000256" key="3">
    <source>
        <dbReference type="SAM" id="SignalP"/>
    </source>
</evidence>
<evidence type="ECO:0000256" key="1">
    <source>
        <dbReference type="SAM" id="MobiDB-lite"/>
    </source>
</evidence>
<dbReference type="Gene3D" id="3.10.310.50">
    <property type="match status" value="1"/>
</dbReference>
<feature type="region of interest" description="Disordered" evidence="1">
    <location>
        <begin position="257"/>
        <end position="349"/>
    </location>
</feature>
<protein>
    <submittedName>
        <fullName evidence="5">TPM domain-containing protein</fullName>
    </submittedName>
</protein>
<feature type="chain" id="PRO_5014425280" evidence="3">
    <location>
        <begin position="29"/>
        <end position="349"/>
    </location>
</feature>
<dbReference type="InterPro" id="IPR007621">
    <property type="entry name" value="TPM_dom"/>
</dbReference>
<dbReference type="RefSeq" id="WP_097780947.1">
    <property type="nucleotide sequence ID" value="NZ_NMTS02000099.1"/>
</dbReference>
<feature type="compositionally biased region" description="Gly residues" evidence="1">
    <location>
        <begin position="267"/>
        <end position="277"/>
    </location>
</feature>
<evidence type="ECO:0000259" key="4">
    <source>
        <dbReference type="Pfam" id="PF04536"/>
    </source>
</evidence>
<dbReference type="PANTHER" id="PTHR30373:SF2">
    <property type="entry name" value="UPF0603 PROTEIN YGCG"/>
    <property type="match status" value="1"/>
</dbReference>
<feature type="signal peptide" evidence="3">
    <location>
        <begin position="1"/>
        <end position="28"/>
    </location>
</feature>
<dbReference type="Pfam" id="PF04536">
    <property type="entry name" value="TPM_phosphatase"/>
    <property type="match status" value="1"/>
</dbReference>